<evidence type="ECO:0000256" key="6">
    <source>
        <dbReference type="ARBA" id="ARBA00022989"/>
    </source>
</evidence>
<keyword evidence="3" id="KW-1003">Cell membrane</keyword>
<evidence type="ECO:0000256" key="2">
    <source>
        <dbReference type="ARBA" id="ARBA00022448"/>
    </source>
</evidence>
<evidence type="ECO:0000259" key="10">
    <source>
        <dbReference type="Pfam" id="PF04290"/>
    </source>
</evidence>
<dbReference type="AlphaFoldDB" id="A0A843YJ10"/>
<dbReference type="EMBL" id="WIBF01000006">
    <property type="protein sequence ID" value="MQQ09139.1"/>
    <property type="molecule type" value="Genomic_DNA"/>
</dbReference>
<keyword evidence="5 9" id="KW-0812">Transmembrane</keyword>
<evidence type="ECO:0000256" key="3">
    <source>
        <dbReference type="ARBA" id="ARBA00022475"/>
    </source>
</evidence>
<dbReference type="RefSeq" id="WP_153216083.1">
    <property type="nucleotide sequence ID" value="NZ_WIBF01000006.1"/>
</dbReference>
<dbReference type="Pfam" id="PF04290">
    <property type="entry name" value="DctQ"/>
    <property type="match status" value="1"/>
</dbReference>
<evidence type="ECO:0000256" key="1">
    <source>
        <dbReference type="ARBA" id="ARBA00004429"/>
    </source>
</evidence>
<feature type="domain" description="Tripartite ATP-independent periplasmic transporters DctQ component" evidence="10">
    <location>
        <begin position="29"/>
        <end position="169"/>
    </location>
</feature>
<keyword evidence="6 9" id="KW-1133">Transmembrane helix</keyword>
<feature type="transmembrane region" description="Helical" evidence="9">
    <location>
        <begin position="91"/>
        <end position="113"/>
    </location>
</feature>
<accession>A0A843YJ10</accession>
<comment type="function">
    <text evidence="9">Part of the tripartite ATP-independent periplasmic (TRAP) transport system.</text>
</comment>
<dbReference type="PANTHER" id="PTHR35011:SF2">
    <property type="entry name" value="2,3-DIKETO-L-GULONATE TRAP TRANSPORTER SMALL PERMEASE PROTEIN YIAM"/>
    <property type="match status" value="1"/>
</dbReference>
<protein>
    <recommendedName>
        <fullName evidence="9">TRAP transporter small permease protein</fullName>
    </recommendedName>
</protein>
<dbReference type="InterPro" id="IPR055348">
    <property type="entry name" value="DctQ"/>
</dbReference>
<keyword evidence="2 9" id="KW-0813">Transport</keyword>
<feature type="transmembrane region" description="Helical" evidence="9">
    <location>
        <begin position="20"/>
        <end position="41"/>
    </location>
</feature>
<comment type="similarity">
    <text evidence="8 9">Belongs to the TRAP transporter small permease family.</text>
</comment>
<evidence type="ECO:0000256" key="7">
    <source>
        <dbReference type="ARBA" id="ARBA00023136"/>
    </source>
</evidence>
<comment type="subcellular location">
    <subcellularLocation>
        <location evidence="1 9">Cell inner membrane</location>
        <topology evidence="1 9">Multi-pass membrane protein</topology>
    </subcellularLocation>
</comment>
<evidence type="ECO:0000256" key="4">
    <source>
        <dbReference type="ARBA" id="ARBA00022519"/>
    </source>
</evidence>
<dbReference type="InterPro" id="IPR007387">
    <property type="entry name" value="TRAP_DctQ"/>
</dbReference>
<keyword evidence="7 9" id="KW-0472">Membrane</keyword>
<comment type="caution">
    <text evidence="11">The sequence shown here is derived from an EMBL/GenBank/DDBJ whole genome shotgun (WGS) entry which is preliminary data.</text>
</comment>
<keyword evidence="12" id="KW-1185">Reference proteome</keyword>
<comment type="subunit">
    <text evidence="9">The complex comprises the extracytoplasmic solute receptor protein and the two transmembrane proteins.</text>
</comment>
<reference evidence="11 12" key="1">
    <citation type="submission" date="2019-10" db="EMBL/GenBank/DDBJ databases">
        <title>Epibacterium sp. nov., isolated from seawater.</title>
        <authorList>
            <person name="Zhang X."/>
            <person name="Li N."/>
        </authorList>
    </citation>
    <scope>NUCLEOTIDE SEQUENCE [LARGE SCALE GENOMIC DNA]</scope>
    <source>
        <strain evidence="11 12">SM1979</strain>
    </source>
</reference>
<evidence type="ECO:0000256" key="9">
    <source>
        <dbReference type="RuleBase" id="RU369079"/>
    </source>
</evidence>
<sequence>MTSVSPHPLIIRVYIRTVRVLAGLCMALIVGIMVAQVCARYVLGDSLIWAEELCRYLLIWQTFLVLGLAYSRGEFVALDFLPTHLPPRGKWLLSAVMAVPILFFLGLIAWHGYDFASRFDRQTIPALDFIWESLAGEPLGLSIRWVYVSVTVGLSLMALHVVADLITRFHPEFIENQGNDGLAPSEGAS</sequence>
<feature type="transmembrane region" description="Helical" evidence="9">
    <location>
        <begin position="145"/>
        <end position="163"/>
    </location>
</feature>
<dbReference type="GO" id="GO:0022857">
    <property type="term" value="F:transmembrane transporter activity"/>
    <property type="evidence" value="ECO:0007669"/>
    <property type="project" value="UniProtKB-UniRule"/>
</dbReference>
<dbReference type="GO" id="GO:0015740">
    <property type="term" value="P:C4-dicarboxylate transport"/>
    <property type="evidence" value="ECO:0007669"/>
    <property type="project" value="TreeGrafter"/>
</dbReference>
<keyword evidence="4 9" id="KW-0997">Cell inner membrane</keyword>
<evidence type="ECO:0000256" key="5">
    <source>
        <dbReference type="ARBA" id="ARBA00022692"/>
    </source>
</evidence>
<dbReference type="GO" id="GO:0005886">
    <property type="term" value="C:plasma membrane"/>
    <property type="evidence" value="ECO:0007669"/>
    <property type="project" value="UniProtKB-SubCell"/>
</dbReference>
<gene>
    <name evidence="11" type="ORF">GFB49_11790</name>
</gene>
<evidence type="ECO:0000256" key="8">
    <source>
        <dbReference type="ARBA" id="ARBA00038436"/>
    </source>
</evidence>
<proteinExistence type="inferred from homology"/>
<dbReference type="Proteomes" id="UP000444174">
    <property type="component" value="Unassembled WGS sequence"/>
</dbReference>
<organism evidence="11 12">
    <name type="scientific">Tritonibacter litoralis</name>
    <dbReference type="NCBI Taxonomy" id="2662264"/>
    <lineage>
        <taxon>Bacteria</taxon>
        <taxon>Pseudomonadati</taxon>
        <taxon>Pseudomonadota</taxon>
        <taxon>Alphaproteobacteria</taxon>
        <taxon>Rhodobacterales</taxon>
        <taxon>Paracoccaceae</taxon>
        <taxon>Tritonibacter</taxon>
    </lineage>
</organism>
<dbReference type="PANTHER" id="PTHR35011">
    <property type="entry name" value="2,3-DIKETO-L-GULONATE TRAP TRANSPORTER SMALL PERMEASE PROTEIN YIAM"/>
    <property type="match status" value="1"/>
</dbReference>
<evidence type="ECO:0000313" key="11">
    <source>
        <dbReference type="EMBL" id="MQQ09139.1"/>
    </source>
</evidence>
<name>A0A843YJ10_9RHOB</name>
<feature type="transmembrane region" description="Helical" evidence="9">
    <location>
        <begin position="53"/>
        <end position="71"/>
    </location>
</feature>
<evidence type="ECO:0000313" key="12">
    <source>
        <dbReference type="Proteomes" id="UP000444174"/>
    </source>
</evidence>